<dbReference type="AlphaFoldDB" id="A0A1I3CQV8"/>
<dbReference type="OrthoDB" id="9777271at2"/>
<dbReference type="PROSITE" id="PS51708">
    <property type="entry name" value="CHAD"/>
    <property type="match status" value="1"/>
</dbReference>
<organism evidence="4 5">
    <name type="scientific">Albimonas pacifica</name>
    <dbReference type="NCBI Taxonomy" id="1114924"/>
    <lineage>
        <taxon>Bacteria</taxon>
        <taxon>Pseudomonadati</taxon>
        <taxon>Pseudomonadota</taxon>
        <taxon>Alphaproteobacteria</taxon>
        <taxon>Rhodobacterales</taxon>
        <taxon>Paracoccaceae</taxon>
        <taxon>Albimonas</taxon>
    </lineage>
</organism>
<gene>
    <name evidence="4" type="ORF">SAMN05216258_102152</name>
</gene>
<feature type="domain" description="CHAD" evidence="3">
    <location>
        <begin position="223"/>
        <end position="517"/>
    </location>
</feature>
<dbReference type="InterPro" id="IPR023577">
    <property type="entry name" value="CYTH_domain"/>
</dbReference>
<dbReference type="Gene3D" id="1.40.20.10">
    <property type="entry name" value="CHAD domain"/>
    <property type="match status" value="1"/>
</dbReference>
<dbReference type="InterPro" id="IPR038186">
    <property type="entry name" value="CHAD_dom_sf"/>
</dbReference>
<accession>A0A1I3CQV8</accession>
<evidence type="ECO:0000313" key="4">
    <source>
        <dbReference type="EMBL" id="SFH76867.1"/>
    </source>
</evidence>
<evidence type="ECO:0000256" key="1">
    <source>
        <dbReference type="SAM" id="MobiDB-lite"/>
    </source>
</evidence>
<sequence length="517" mass="55343">MTEIELKFLLDEAGEAALRASPALRRLAQGAARRRKLRSIYFDTPDGDLRAHGFALRLRKVGRGWVQTVKAGAHAAGAGLFSMREAETPAPGGRLDLDLVPDPGLREAVRHVLGDAPLNPVFETLIDRTERVLAVPGGEVELAIDVGEVVAGDRRAGFREAELELKSGAPAAIYEVARALFEAVPARFSEMSKAGRGHALTLGRPALPPLEPRRARRPALDPAGTTEAAAARILRECLAQIDANAAVVLACDDPAGPHQLRVGLRRARSALSLFGPALAGPQAEALGAAARDLAAAAGELRDLDVLATEILGPAAALAPADAAGFEALAEAVAARRLAARQALRATLAGPQARRLLIDLSAFVELRGWLRPTDLAQTAQLARPAGETAAAALGKRWKKVRRQARELESLDVEARHELRKQLKKLRYGVDFFGPMWPGESVAPYARALRRLQNVFGSLNDIAMAEARLTGPGAPCADHPAAQRAVGRMLGRMEMKAEADWTRALARWEALAALKPFWK</sequence>
<dbReference type="CDD" id="cd07756">
    <property type="entry name" value="CYTH-like_Pase_CHAD"/>
    <property type="match status" value="1"/>
</dbReference>
<reference evidence="4 5" key="1">
    <citation type="submission" date="2016-10" db="EMBL/GenBank/DDBJ databases">
        <authorList>
            <person name="de Groot N.N."/>
        </authorList>
    </citation>
    <scope>NUCLEOTIDE SEQUENCE [LARGE SCALE GENOMIC DNA]</scope>
    <source>
        <strain evidence="4 5">CGMCC 1.11030</strain>
    </source>
</reference>
<dbReference type="GO" id="GO:0046872">
    <property type="term" value="F:metal ion binding"/>
    <property type="evidence" value="ECO:0007669"/>
    <property type="project" value="TreeGrafter"/>
</dbReference>
<dbReference type="EMBL" id="FOQH01000002">
    <property type="protein sequence ID" value="SFH76867.1"/>
    <property type="molecule type" value="Genomic_DNA"/>
</dbReference>
<dbReference type="Pfam" id="PF05235">
    <property type="entry name" value="CHAD"/>
    <property type="match status" value="1"/>
</dbReference>
<name>A0A1I3CQV8_9RHOB</name>
<dbReference type="SUPFAM" id="SSF55154">
    <property type="entry name" value="CYTH-like phosphatases"/>
    <property type="match status" value="1"/>
</dbReference>
<dbReference type="PROSITE" id="PS51707">
    <property type="entry name" value="CYTH"/>
    <property type="match status" value="1"/>
</dbReference>
<dbReference type="InterPro" id="IPR039013">
    <property type="entry name" value="YgiF"/>
</dbReference>
<dbReference type="Pfam" id="PF01928">
    <property type="entry name" value="CYTH"/>
    <property type="match status" value="1"/>
</dbReference>
<feature type="domain" description="CYTH" evidence="2">
    <location>
        <begin position="1"/>
        <end position="204"/>
    </location>
</feature>
<dbReference type="Proteomes" id="UP000199377">
    <property type="component" value="Unassembled WGS sequence"/>
</dbReference>
<proteinExistence type="predicted"/>
<dbReference type="GO" id="GO:0050355">
    <property type="term" value="F:inorganic triphosphate phosphatase activity"/>
    <property type="evidence" value="ECO:0007669"/>
    <property type="project" value="InterPro"/>
</dbReference>
<dbReference type="STRING" id="1114924.SAMN05216258_102152"/>
<evidence type="ECO:0000259" key="3">
    <source>
        <dbReference type="PROSITE" id="PS51708"/>
    </source>
</evidence>
<protein>
    <submittedName>
        <fullName evidence="4">Inorganic triphosphatase YgiF, contains CYTH and CHAD domains</fullName>
    </submittedName>
</protein>
<feature type="region of interest" description="Disordered" evidence="1">
    <location>
        <begin position="199"/>
        <end position="222"/>
    </location>
</feature>
<dbReference type="SMART" id="SM00880">
    <property type="entry name" value="CHAD"/>
    <property type="match status" value="1"/>
</dbReference>
<dbReference type="Gene3D" id="2.40.320.10">
    <property type="entry name" value="Hypothetical Protein Pfu-838710-001"/>
    <property type="match status" value="1"/>
</dbReference>
<keyword evidence="5" id="KW-1185">Reference proteome</keyword>
<dbReference type="RefSeq" id="WP_092857991.1">
    <property type="nucleotide sequence ID" value="NZ_FOQH01000002.1"/>
</dbReference>
<evidence type="ECO:0000259" key="2">
    <source>
        <dbReference type="PROSITE" id="PS51707"/>
    </source>
</evidence>
<dbReference type="InterPro" id="IPR007899">
    <property type="entry name" value="CHAD_dom"/>
</dbReference>
<dbReference type="PANTHER" id="PTHR39569">
    <property type="entry name" value="INORGANIC TRIPHOSPHATASE"/>
    <property type="match status" value="1"/>
</dbReference>
<dbReference type="PANTHER" id="PTHR39569:SF1">
    <property type="entry name" value="INORGANIC TRIPHOSPHATASE"/>
    <property type="match status" value="1"/>
</dbReference>
<dbReference type="SMART" id="SM01118">
    <property type="entry name" value="CYTH"/>
    <property type="match status" value="1"/>
</dbReference>
<dbReference type="InterPro" id="IPR033469">
    <property type="entry name" value="CYTH-like_dom_sf"/>
</dbReference>
<evidence type="ECO:0000313" key="5">
    <source>
        <dbReference type="Proteomes" id="UP000199377"/>
    </source>
</evidence>